<sequence length="625" mass="68625">MRRSIATVCLSGSLEDKLYACADAGFDGVEIFEQDLVVSDRSPEEIRALADRLGLSLDLYQPFRDFEGVTPELLEENLRRARERFETMRRLGVDTVLVCSNVATATVDSDQVSAEQLRRLGDLAASYGVRVAFEALAWGRYLDDYRRSWRIAELADHEAVGVCLDSFHILSRGHDPAAIEDIPGDKIFFVQLADAPGLTMDVLSWSRHHRLFPGEGVWDLGRFVTHLARAGYTGPLSLEVFNDVFRQTDTFRTAQHALRSLVWLEDRAARLLADDGAVRHAAGSAAGSTHGSGLERIADVDVPTGYDYVEIKAEDTSDVEVLLDQLGLAFRGQHRTKPVRLWSSGDARIVLNEQHAREQEPHLAGIGFGVADASEASDRARALAVRPAPRRTQAGELDLAGFVAPSGLEVFLNDRRTETPGGQEPAWAAEFDRGRPGGGGEITGIDHLNVSHGWDAHDEAVLFYTSVLGLEKPSVTEAAGPQGLVRSQVMRSASGAVRVSLNVAPVGVSHPEHIALACTDVVEVARRARDRGLRPVPVPDNYYDDLRARFGLDEATLSLLREHQLMYDRSAAGEFWHFYTPRVGRVCFEVVQRTGGYDVYAGDNTPVLLAAQDRLDRGGARPSGW</sequence>
<accession>A0ABP8XLB2</accession>
<reference evidence="6" key="1">
    <citation type="journal article" date="2019" name="Int. J. Syst. Evol. Microbiol.">
        <title>The Global Catalogue of Microorganisms (GCM) 10K type strain sequencing project: providing services to taxonomists for standard genome sequencing and annotation.</title>
        <authorList>
            <consortium name="The Broad Institute Genomics Platform"/>
            <consortium name="The Broad Institute Genome Sequencing Center for Infectious Disease"/>
            <person name="Wu L."/>
            <person name="Ma J."/>
        </authorList>
    </citation>
    <scope>NUCLEOTIDE SEQUENCE [LARGE SCALE GENOMIC DNA]</scope>
    <source>
        <strain evidence="6">JCM 17975</strain>
    </source>
</reference>
<name>A0ABP8XLB2_9MICO</name>
<comment type="cofactor">
    <cofactor evidence="2">
        <name>a divalent metal cation</name>
        <dbReference type="ChEBI" id="CHEBI:60240"/>
    </cofactor>
</comment>
<evidence type="ECO:0000259" key="3">
    <source>
        <dbReference type="Pfam" id="PF00903"/>
    </source>
</evidence>
<evidence type="ECO:0000256" key="1">
    <source>
        <dbReference type="ARBA" id="ARBA00023277"/>
    </source>
</evidence>
<dbReference type="Pfam" id="PF14696">
    <property type="entry name" value="Glyoxalase_5"/>
    <property type="match status" value="1"/>
</dbReference>
<comment type="catalytic activity">
    <reaction evidence="2">
        <text>3-dehydroshikimate = 3,4-dihydroxybenzoate + H2O</text>
        <dbReference type="Rhea" id="RHEA:24848"/>
        <dbReference type="ChEBI" id="CHEBI:15377"/>
        <dbReference type="ChEBI" id="CHEBI:16630"/>
        <dbReference type="ChEBI" id="CHEBI:36241"/>
        <dbReference type="EC" id="4.2.1.118"/>
    </reaction>
</comment>
<gene>
    <name evidence="5" type="primary">qsuB</name>
    <name evidence="5" type="ORF">GCM10023198_36630</name>
</gene>
<dbReference type="Gene3D" id="3.10.180.10">
    <property type="entry name" value="2,3-Dihydroxybiphenyl 1,2-Dioxygenase, domain 1"/>
    <property type="match status" value="2"/>
</dbReference>
<proteinExistence type="inferred from homology"/>
<dbReference type="PANTHER" id="PTHR12110">
    <property type="entry name" value="HYDROXYPYRUVATE ISOMERASE"/>
    <property type="match status" value="1"/>
</dbReference>
<keyword evidence="2" id="KW-0456">Lyase</keyword>
<organism evidence="5 6">
    <name type="scientific">Promicromonospora umidemergens</name>
    <dbReference type="NCBI Taxonomy" id="629679"/>
    <lineage>
        <taxon>Bacteria</taxon>
        <taxon>Bacillati</taxon>
        <taxon>Actinomycetota</taxon>
        <taxon>Actinomycetes</taxon>
        <taxon>Micrococcales</taxon>
        <taxon>Promicromonosporaceae</taxon>
        <taxon>Promicromonospora</taxon>
    </lineage>
</organism>
<evidence type="ECO:0000313" key="6">
    <source>
        <dbReference type="Proteomes" id="UP001500843"/>
    </source>
</evidence>
<protein>
    <recommendedName>
        <fullName evidence="2">3-dehydroshikimate dehydratase</fullName>
        <shortName evidence="2">DSD</shortName>
        <ecNumber evidence="2">4.2.1.118</ecNumber>
    </recommendedName>
</protein>
<dbReference type="EMBL" id="BAABHM010000016">
    <property type="protein sequence ID" value="GAA4710525.1"/>
    <property type="molecule type" value="Genomic_DNA"/>
</dbReference>
<dbReference type="PANTHER" id="PTHR12110:SF21">
    <property type="entry name" value="XYLOSE ISOMERASE-LIKE TIM BARREL DOMAIN-CONTAINING PROTEIN"/>
    <property type="match status" value="1"/>
</dbReference>
<dbReference type="InterPro" id="IPR043700">
    <property type="entry name" value="DSD"/>
</dbReference>
<comment type="pathway">
    <text evidence="2">Aromatic compound metabolism; 3,4-dihydroxybenzoate biosynthesis.</text>
</comment>
<keyword evidence="2" id="KW-0479">Metal-binding</keyword>
<feature type="binding site" evidence="2">
    <location>
        <position position="447"/>
    </location>
    <ligand>
        <name>Mg(2+)</name>
        <dbReference type="ChEBI" id="CHEBI:18420"/>
    </ligand>
</feature>
<feature type="binding site" evidence="2">
    <location>
        <position position="239"/>
    </location>
    <ligand>
        <name>a divalent metal cation</name>
        <dbReference type="ChEBI" id="CHEBI:60240"/>
        <note>catalytic</note>
    </ligand>
</feature>
<keyword evidence="6" id="KW-1185">Reference proteome</keyword>
<dbReference type="Proteomes" id="UP001500843">
    <property type="component" value="Unassembled WGS sequence"/>
</dbReference>
<dbReference type="InterPro" id="IPR013022">
    <property type="entry name" value="Xyl_isomerase-like_TIM-brl"/>
</dbReference>
<dbReference type="Gene3D" id="3.20.20.150">
    <property type="entry name" value="Divalent-metal-dependent TIM barrel enzymes"/>
    <property type="match status" value="1"/>
</dbReference>
<feature type="binding site" evidence="2">
    <location>
        <position position="191"/>
    </location>
    <ligand>
        <name>a divalent metal cation</name>
        <dbReference type="ChEBI" id="CHEBI:60240"/>
        <note>catalytic</note>
    </ligand>
</feature>
<evidence type="ECO:0000259" key="4">
    <source>
        <dbReference type="Pfam" id="PF01261"/>
    </source>
</evidence>
<comment type="similarity">
    <text evidence="2">Belongs to the bacterial two-domain DSD family.</text>
</comment>
<feature type="domain" description="Glyoxalase/fosfomycin resistance/dioxygenase" evidence="3">
    <location>
        <begin position="457"/>
        <end position="550"/>
    </location>
</feature>
<feature type="binding site" evidence="2">
    <location>
        <position position="165"/>
    </location>
    <ligand>
        <name>a divalent metal cation</name>
        <dbReference type="ChEBI" id="CHEBI:60240"/>
        <note>catalytic</note>
    </ligand>
</feature>
<dbReference type="Pfam" id="PF00903">
    <property type="entry name" value="Glyoxalase"/>
    <property type="match status" value="1"/>
</dbReference>
<comment type="caution">
    <text evidence="5">The sequence shown here is derived from an EMBL/GenBank/DDBJ whole genome shotgun (WGS) entry which is preliminary data.</text>
</comment>
<feature type="binding site" evidence="2">
    <location>
        <position position="513"/>
    </location>
    <ligand>
        <name>Mg(2+)</name>
        <dbReference type="ChEBI" id="CHEBI:18420"/>
    </ligand>
</feature>
<dbReference type="HAMAP" id="MF_02238">
    <property type="entry name" value="DSD"/>
    <property type="match status" value="1"/>
</dbReference>
<feature type="domain" description="Xylose isomerase-like TIM barrel" evidence="4">
    <location>
        <begin position="19"/>
        <end position="260"/>
    </location>
</feature>
<feature type="binding site" evidence="2">
    <location>
        <position position="589"/>
    </location>
    <ligand>
        <name>Mg(2+)</name>
        <dbReference type="ChEBI" id="CHEBI:18420"/>
    </ligand>
</feature>
<dbReference type="InterPro" id="IPR004360">
    <property type="entry name" value="Glyas_Fos-R_dOase_dom"/>
</dbReference>
<dbReference type="InterPro" id="IPR050312">
    <property type="entry name" value="IolE/XylAMocC-like"/>
</dbReference>
<keyword evidence="1" id="KW-0119">Carbohydrate metabolism</keyword>
<evidence type="ECO:0000313" key="5">
    <source>
        <dbReference type="EMBL" id="GAA4710525.1"/>
    </source>
</evidence>
<evidence type="ECO:0000256" key="2">
    <source>
        <dbReference type="HAMAP-Rule" id="MF_02238"/>
    </source>
</evidence>
<dbReference type="SUPFAM" id="SSF51658">
    <property type="entry name" value="Xylose isomerase-like"/>
    <property type="match status" value="1"/>
</dbReference>
<dbReference type="SUPFAM" id="SSF54593">
    <property type="entry name" value="Glyoxalase/Bleomycin resistance protein/Dihydroxybiphenyl dioxygenase"/>
    <property type="match status" value="1"/>
</dbReference>
<feature type="binding site" evidence="2">
    <location>
        <position position="134"/>
    </location>
    <ligand>
        <name>a divalent metal cation</name>
        <dbReference type="ChEBI" id="CHEBI:60240"/>
        <note>catalytic</note>
    </ligand>
</feature>
<dbReference type="InterPro" id="IPR029068">
    <property type="entry name" value="Glyas_Bleomycin-R_OHBP_Dase"/>
</dbReference>
<dbReference type="RefSeq" id="WP_253868237.1">
    <property type="nucleotide sequence ID" value="NZ_BAABHM010000016.1"/>
</dbReference>
<comment type="function">
    <text evidence="2">Catalyzes the conversion of 3-dehydroshikimate to protocatechuate (3,4-dihydroxybenzoate), a common intermediate of quinate and shikimate degradation pathways.</text>
</comment>
<dbReference type="Pfam" id="PF01261">
    <property type="entry name" value="AP_endonuc_2"/>
    <property type="match status" value="1"/>
</dbReference>
<dbReference type="EC" id="4.2.1.118" evidence="2"/>
<dbReference type="InterPro" id="IPR036237">
    <property type="entry name" value="Xyl_isomerase-like_sf"/>
</dbReference>